<gene>
    <name evidence="1" type="ORF">M9H77_22114</name>
</gene>
<reference evidence="2" key="1">
    <citation type="journal article" date="2023" name="Nat. Plants">
        <title>Single-cell RNA sequencing provides a high-resolution roadmap for understanding the multicellular compartmentation of specialized metabolism.</title>
        <authorList>
            <person name="Sun S."/>
            <person name="Shen X."/>
            <person name="Li Y."/>
            <person name="Li Y."/>
            <person name="Wang S."/>
            <person name="Li R."/>
            <person name="Zhang H."/>
            <person name="Shen G."/>
            <person name="Guo B."/>
            <person name="Wei J."/>
            <person name="Xu J."/>
            <person name="St-Pierre B."/>
            <person name="Chen S."/>
            <person name="Sun C."/>
        </authorList>
    </citation>
    <scope>NUCLEOTIDE SEQUENCE [LARGE SCALE GENOMIC DNA]</scope>
</reference>
<dbReference type="EMBL" id="CM044705">
    <property type="protein sequence ID" value="KAI5662791.1"/>
    <property type="molecule type" value="Genomic_DNA"/>
</dbReference>
<organism evidence="1 2">
    <name type="scientific">Catharanthus roseus</name>
    <name type="common">Madagascar periwinkle</name>
    <name type="synonym">Vinca rosea</name>
    <dbReference type="NCBI Taxonomy" id="4058"/>
    <lineage>
        <taxon>Eukaryota</taxon>
        <taxon>Viridiplantae</taxon>
        <taxon>Streptophyta</taxon>
        <taxon>Embryophyta</taxon>
        <taxon>Tracheophyta</taxon>
        <taxon>Spermatophyta</taxon>
        <taxon>Magnoliopsida</taxon>
        <taxon>eudicotyledons</taxon>
        <taxon>Gunneridae</taxon>
        <taxon>Pentapetalae</taxon>
        <taxon>asterids</taxon>
        <taxon>lamiids</taxon>
        <taxon>Gentianales</taxon>
        <taxon>Apocynaceae</taxon>
        <taxon>Rauvolfioideae</taxon>
        <taxon>Vinceae</taxon>
        <taxon>Catharanthinae</taxon>
        <taxon>Catharanthus</taxon>
    </lineage>
</organism>
<comment type="caution">
    <text evidence="1">The sequence shown here is derived from an EMBL/GenBank/DDBJ whole genome shotgun (WGS) entry which is preliminary data.</text>
</comment>
<protein>
    <submittedName>
        <fullName evidence="1">Uncharacterized protein</fullName>
    </submittedName>
</protein>
<keyword evidence="2" id="KW-1185">Reference proteome</keyword>
<proteinExistence type="predicted"/>
<name>A0ACC0ATK9_CATRO</name>
<evidence type="ECO:0000313" key="1">
    <source>
        <dbReference type="EMBL" id="KAI5662791.1"/>
    </source>
</evidence>
<accession>A0ACC0ATK9</accession>
<evidence type="ECO:0000313" key="2">
    <source>
        <dbReference type="Proteomes" id="UP001060085"/>
    </source>
</evidence>
<dbReference type="Proteomes" id="UP001060085">
    <property type="component" value="Linkage Group LG05"/>
</dbReference>
<sequence length="420" mass="48460">MKNIHHQLIFSVFSIQFMFLNTIIKAQTPSTPFDLGSQEDAVSNFQPSLAVVIGILSIMFSLTFILVLYAKFCHRSSNSNSNSPVFNQLQIHDGLPRSRSRSSGIDKSVIESLPFFRFSSLKGFKQGLDCSICLSKFEDIEILRLLPKCKHAFHINCLDQWLEKHSSCPLCRCKISPDDLSTITYSNSLRFLCNNNNSEGLYVQREESNRGGSSSRFTSFRKTEELPIQSLEEEEEEEELHRFNHKIIVSDVFLMKNRWSNVSSSDLMFLNSEMIHQISSNRFSDLGGLNQEQEQKPTTTRASFSSETKRVIENSSKYLNQSDKRSMSEIIVHPRFQNFMGGGRSCVQKEEEEENGGGKEEKRRRIWLPIARRTVEWFANNRERRRRRRSLSLSSSSDDYDHLQEQNVRQVQPLPSKSNV</sequence>